<comment type="caution">
    <text evidence="2">The sequence shown here is derived from an EMBL/GenBank/DDBJ whole genome shotgun (WGS) entry which is preliminary data.</text>
</comment>
<feature type="region of interest" description="Disordered" evidence="1">
    <location>
        <begin position="35"/>
        <end position="56"/>
    </location>
</feature>
<keyword evidence="3" id="KW-1185">Reference proteome</keyword>
<name>A0ABU6ZQC4_9FABA</name>
<dbReference type="Proteomes" id="UP001341840">
    <property type="component" value="Unassembled WGS sequence"/>
</dbReference>
<organism evidence="2 3">
    <name type="scientific">Stylosanthes scabra</name>
    <dbReference type="NCBI Taxonomy" id="79078"/>
    <lineage>
        <taxon>Eukaryota</taxon>
        <taxon>Viridiplantae</taxon>
        <taxon>Streptophyta</taxon>
        <taxon>Embryophyta</taxon>
        <taxon>Tracheophyta</taxon>
        <taxon>Spermatophyta</taxon>
        <taxon>Magnoliopsida</taxon>
        <taxon>eudicotyledons</taxon>
        <taxon>Gunneridae</taxon>
        <taxon>Pentapetalae</taxon>
        <taxon>rosids</taxon>
        <taxon>fabids</taxon>
        <taxon>Fabales</taxon>
        <taxon>Fabaceae</taxon>
        <taxon>Papilionoideae</taxon>
        <taxon>50 kb inversion clade</taxon>
        <taxon>dalbergioids sensu lato</taxon>
        <taxon>Dalbergieae</taxon>
        <taxon>Pterocarpus clade</taxon>
        <taxon>Stylosanthes</taxon>
    </lineage>
</organism>
<feature type="compositionally biased region" description="Basic and acidic residues" evidence="1">
    <location>
        <begin position="45"/>
        <end position="56"/>
    </location>
</feature>
<feature type="compositionally biased region" description="Basic and acidic residues" evidence="1">
    <location>
        <begin position="195"/>
        <end position="220"/>
    </location>
</feature>
<sequence>MLGGRAQKCAMGLQNFRAIINWINTLLTHLRKGSCDSTRNHRRNHADIPESNKRDKKMDTDLISEIREEARIKQQAVKKLLIVKHSKKIKKRNLEKGDLVLRREDIGGKNAAEGKLGGNWEEPYQMDEALRKGSYKPSTTKRMAEMALISEIREKARGKGIRVPEIRHDEYKKLGKEELRKEAVRAFIEERGTFREEADKAARKESHERSLEKAPFEKKSSKLPRKKALTPS</sequence>
<feature type="region of interest" description="Disordered" evidence="1">
    <location>
        <begin position="195"/>
        <end position="232"/>
    </location>
</feature>
<reference evidence="2 3" key="1">
    <citation type="journal article" date="2023" name="Plants (Basel)">
        <title>Bridging the Gap: Combining Genomics and Transcriptomics Approaches to Understand Stylosanthes scabra, an Orphan Legume from the Brazilian Caatinga.</title>
        <authorList>
            <person name="Ferreira-Neto J.R.C."/>
            <person name="da Silva M.D."/>
            <person name="Binneck E."/>
            <person name="de Melo N.F."/>
            <person name="da Silva R.H."/>
            <person name="de Melo A.L.T.M."/>
            <person name="Pandolfi V."/>
            <person name="Bustamante F.O."/>
            <person name="Brasileiro-Vidal A.C."/>
            <person name="Benko-Iseppon A.M."/>
        </authorList>
    </citation>
    <scope>NUCLEOTIDE SEQUENCE [LARGE SCALE GENOMIC DNA]</scope>
    <source>
        <tissue evidence="2">Leaves</tissue>
    </source>
</reference>
<feature type="compositionally biased region" description="Basic residues" evidence="1">
    <location>
        <begin position="221"/>
        <end position="232"/>
    </location>
</feature>
<evidence type="ECO:0000313" key="3">
    <source>
        <dbReference type="Proteomes" id="UP001341840"/>
    </source>
</evidence>
<proteinExistence type="predicted"/>
<protein>
    <submittedName>
        <fullName evidence="2">Uncharacterized protein</fullName>
    </submittedName>
</protein>
<evidence type="ECO:0000256" key="1">
    <source>
        <dbReference type="SAM" id="MobiDB-lite"/>
    </source>
</evidence>
<accession>A0ABU6ZQC4</accession>
<dbReference type="EMBL" id="JASCZI010273058">
    <property type="protein sequence ID" value="MED6224145.1"/>
    <property type="molecule type" value="Genomic_DNA"/>
</dbReference>
<evidence type="ECO:0000313" key="2">
    <source>
        <dbReference type="EMBL" id="MED6224145.1"/>
    </source>
</evidence>
<gene>
    <name evidence="2" type="ORF">PIB30_081023</name>
</gene>